<reference evidence="1" key="1">
    <citation type="submission" date="2014-07" db="EMBL/GenBank/DDBJ databases">
        <authorList>
            <person name="Monot Marc"/>
        </authorList>
    </citation>
    <scope>NUCLEOTIDE SEQUENCE</scope>
    <source>
        <strain evidence="2">7032994</strain>
    </source>
</reference>
<evidence type="ECO:0000313" key="4">
    <source>
        <dbReference type="EMBL" id="VFD32307.1"/>
    </source>
</evidence>
<proteinExistence type="predicted"/>
<dbReference type="EMBL" id="FUPS01000003">
    <property type="protein sequence ID" value="SJS04020.1"/>
    <property type="molecule type" value="Genomic_DNA"/>
</dbReference>
<dbReference type="RefSeq" id="WP_011860972.1">
    <property type="nucleotide sequence ID" value="NZ_BIMZ01000031.1"/>
</dbReference>
<dbReference type="EMBL" id="LK932482">
    <property type="protein sequence ID" value="CDS84328.1"/>
    <property type="molecule type" value="Genomic_DNA"/>
</dbReference>
<evidence type="ECO:0000313" key="3">
    <source>
        <dbReference type="EMBL" id="SJS04020.1"/>
    </source>
</evidence>
<name>A0A069A4J3_CLODI</name>
<protein>
    <submittedName>
        <fullName evidence="1">Uncharacterized protein</fullName>
    </submittedName>
</protein>
<organism evidence="1">
    <name type="scientific">Clostridioides difficile</name>
    <name type="common">Peptoclostridium difficile</name>
    <dbReference type="NCBI Taxonomy" id="1496"/>
    <lineage>
        <taxon>Bacteria</taxon>
        <taxon>Bacillati</taxon>
        <taxon>Bacillota</taxon>
        <taxon>Clostridia</taxon>
        <taxon>Peptostreptococcales</taxon>
        <taxon>Peptostreptococcaceae</taxon>
        <taxon>Clostridioides</taxon>
    </lineage>
</organism>
<dbReference type="PATRIC" id="fig|1496.854.peg.911"/>
<dbReference type="Proteomes" id="UP000189137">
    <property type="component" value="Unassembled WGS sequence"/>
</dbReference>
<evidence type="ECO:0000313" key="2">
    <source>
        <dbReference type="EMBL" id="CDS84761.1"/>
    </source>
</evidence>
<dbReference type="Proteomes" id="UP000372533">
    <property type="component" value="Unassembled WGS sequence"/>
</dbReference>
<evidence type="ECO:0000313" key="7">
    <source>
        <dbReference type="Proteomes" id="UP000372533"/>
    </source>
</evidence>
<dbReference type="KEGG" id="pdf:CD630DERM_08460"/>
<dbReference type="AlphaFoldDB" id="A0A069A4J3"/>
<evidence type="ECO:0000313" key="6">
    <source>
        <dbReference type="Proteomes" id="UP000189137"/>
    </source>
</evidence>
<dbReference type="Proteomes" id="UP000411588">
    <property type="component" value="Unassembled WGS sequence"/>
</dbReference>
<evidence type="ECO:0000313" key="8">
    <source>
        <dbReference type="Proteomes" id="UP000411588"/>
    </source>
</evidence>
<evidence type="ECO:0000313" key="1">
    <source>
        <dbReference type="EMBL" id="CDS84328.1"/>
    </source>
</evidence>
<reference evidence="3 6" key="2">
    <citation type="submission" date="2017-02" db="EMBL/GenBank/DDBJ databases">
        <authorList>
            <consortium name="Pathogen Informatics"/>
        </authorList>
    </citation>
    <scope>NUCLEOTIDE SEQUENCE [LARGE SCALE GENOMIC DNA]</scope>
    <source>
        <strain evidence="8">clo34</strain>
        <strain evidence="4">Clo34</strain>
        <strain evidence="7">tl291</strain>
        <strain evidence="5">Tl291</strain>
        <strain evidence="3 6">VRECD0157</strain>
    </source>
</reference>
<evidence type="ECO:0000313" key="5">
    <source>
        <dbReference type="EMBL" id="VHY14247.1"/>
    </source>
</evidence>
<gene>
    <name evidence="1" type="ORF">BN1096_310083</name>
    <name evidence="2" type="ORF">BN1097_320082</name>
    <name evidence="5" type="ORF">SAMEA1402366_02725</name>
    <name evidence="4" type="ORF">SAMEA1402399_02007</name>
    <name evidence="3" type="ORF">SAMEA3375112_01063</name>
</gene>
<dbReference type="EMBL" id="LK932368">
    <property type="protein sequence ID" value="CDS84761.1"/>
    <property type="molecule type" value="Genomic_DNA"/>
</dbReference>
<dbReference type="OMA" id="MDEPMAK"/>
<dbReference type="EMBL" id="CAAJVP010000014">
    <property type="protein sequence ID" value="VHY14247.1"/>
    <property type="molecule type" value="Genomic_DNA"/>
</dbReference>
<accession>A0A069A4J3</accession>
<dbReference type="EMBL" id="CAADAN010000006">
    <property type="protein sequence ID" value="VFD32307.1"/>
    <property type="molecule type" value="Genomic_DNA"/>
</dbReference>
<sequence length="306" mass="35598">MIIMNKKIELIGNFASDWIRYSDYEYKITEEDELYIVPTEDAVFTMYNPFDVADDIIVDIIRIGQEALQDISKETKEMKLKKEVLEFVKKYGLLGLIYSSVYNRDIVGEERVLMIEKNYITKENILSTDEYVNMFIPFASDEDVYFKKYRRGIDVSKREESPKFFGKRPLILDLVFSKFYTEQLDWIVSFAKDMCKHFNQICVYKNTSNLLTESVTIMSGGFNPQKIGFSISQLDKPIIAWEFDSLKTAIETIYAFAITSEPSSLNKCKYCGKIYIPTNSKSQYCSPSCRNCSNVKKSRSRAKKDK</sequence>